<evidence type="ECO:0000256" key="1">
    <source>
        <dbReference type="ARBA" id="ARBA00012513"/>
    </source>
</evidence>
<evidence type="ECO:0000256" key="6">
    <source>
        <dbReference type="ARBA" id="ARBA00022840"/>
    </source>
</evidence>
<keyword evidence="5" id="KW-0418">Kinase</keyword>
<dbReference type="GO" id="GO:0004694">
    <property type="term" value="F:eukaryotic translation initiation factor 2alpha kinase activity"/>
    <property type="evidence" value="ECO:0007669"/>
    <property type="project" value="TreeGrafter"/>
</dbReference>
<evidence type="ECO:0000256" key="3">
    <source>
        <dbReference type="ARBA" id="ARBA00022679"/>
    </source>
</evidence>
<dbReference type="Gene3D" id="3.30.200.20">
    <property type="entry name" value="Phosphorylase Kinase, domain 1"/>
    <property type="match status" value="1"/>
</dbReference>
<organism evidence="10 11">
    <name type="scientific">Emiliania huxleyi (strain CCMP1516)</name>
    <dbReference type="NCBI Taxonomy" id="280463"/>
    <lineage>
        <taxon>Eukaryota</taxon>
        <taxon>Haptista</taxon>
        <taxon>Haptophyta</taxon>
        <taxon>Prymnesiophyceae</taxon>
        <taxon>Isochrysidales</taxon>
        <taxon>Noelaerhabdaceae</taxon>
        <taxon>Emiliania</taxon>
    </lineage>
</organism>
<feature type="compositionally biased region" description="Polar residues" evidence="8">
    <location>
        <begin position="16"/>
        <end position="26"/>
    </location>
</feature>
<dbReference type="EnsemblProtists" id="EOD31144">
    <property type="protein sequence ID" value="EOD31144"/>
    <property type="gene ID" value="EMIHUDRAFT_203281"/>
</dbReference>
<dbReference type="InterPro" id="IPR011009">
    <property type="entry name" value="Kinase-like_dom_sf"/>
</dbReference>
<dbReference type="PROSITE" id="PS50011">
    <property type="entry name" value="PROTEIN_KINASE_DOM"/>
    <property type="match status" value="1"/>
</dbReference>
<dbReference type="SUPFAM" id="SSF56112">
    <property type="entry name" value="Protein kinase-like (PK-like)"/>
    <property type="match status" value="1"/>
</dbReference>
<reference evidence="11" key="1">
    <citation type="journal article" date="2013" name="Nature">
        <title>Pan genome of the phytoplankton Emiliania underpins its global distribution.</title>
        <authorList>
            <person name="Read B.A."/>
            <person name="Kegel J."/>
            <person name="Klute M.J."/>
            <person name="Kuo A."/>
            <person name="Lefebvre S.C."/>
            <person name="Maumus F."/>
            <person name="Mayer C."/>
            <person name="Miller J."/>
            <person name="Monier A."/>
            <person name="Salamov A."/>
            <person name="Young J."/>
            <person name="Aguilar M."/>
            <person name="Claverie J.M."/>
            <person name="Frickenhaus S."/>
            <person name="Gonzalez K."/>
            <person name="Herman E.K."/>
            <person name="Lin Y.C."/>
            <person name="Napier J."/>
            <person name="Ogata H."/>
            <person name="Sarno A.F."/>
            <person name="Shmutz J."/>
            <person name="Schroeder D."/>
            <person name="de Vargas C."/>
            <person name="Verret F."/>
            <person name="von Dassow P."/>
            <person name="Valentin K."/>
            <person name="Van de Peer Y."/>
            <person name="Wheeler G."/>
            <person name="Dacks J.B."/>
            <person name="Delwiche C.F."/>
            <person name="Dyhrman S.T."/>
            <person name="Glockner G."/>
            <person name="John U."/>
            <person name="Richards T."/>
            <person name="Worden A.Z."/>
            <person name="Zhang X."/>
            <person name="Grigoriev I.V."/>
            <person name="Allen A.E."/>
            <person name="Bidle K."/>
            <person name="Borodovsky M."/>
            <person name="Bowler C."/>
            <person name="Brownlee C."/>
            <person name="Cock J.M."/>
            <person name="Elias M."/>
            <person name="Gladyshev V.N."/>
            <person name="Groth M."/>
            <person name="Guda C."/>
            <person name="Hadaegh A."/>
            <person name="Iglesias-Rodriguez M.D."/>
            <person name="Jenkins J."/>
            <person name="Jones B.M."/>
            <person name="Lawson T."/>
            <person name="Leese F."/>
            <person name="Lindquist E."/>
            <person name="Lobanov A."/>
            <person name="Lomsadze A."/>
            <person name="Malik S.B."/>
            <person name="Marsh M.E."/>
            <person name="Mackinder L."/>
            <person name="Mock T."/>
            <person name="Mueller-Roeber B."/>
            <person name="Pagarete A."/>
            <person name="Parker M."/>
            <person name="Probert I."/>
            <person name="Quesneville H."/>
            <person name="Raines C."/>
            <person name="Rensing S.A."/>
            <person name="Riano-Pachon D.M."/>
            <person name="Richier S."/>
            <person name="Rokitta S."/>
            <person name="Shiraiwa Y."/>
            <person name="Soanes D.M."/>
            <person name="van der Giezen M."/>
            <person name="Wahlund T.M."/>
            <person name="Williams B."/>
            <person name="Wilson W."/>
            <person name="Wolfe G."/>
            <person name="Wurch L.L."/>
        </authorList>
    </citation>
    <scope>NUCLEOTIDE SEQUENCE</scope>
</reference>
<dbReference type="GO" id="GO:0005524">
    <property type="term" value="F:ATP binding"/>
    <property type="evidence" value="ECO:0007669"/>
    <property type="project" value="UniProtKB-UniRule"/>
</dbReference>
<evidence type="ECO:0000256" key="7">
    <source>
        <dbReference type="PROSITE-ProRule" id="PRU10141"/>
    </source>
</evidence>
<evidence type="ECO:0000313" key="10">
    <source>
        <dbReference type="EnsemblProtists" id="EOD31144"/>
    </source>
</evidence>
<dbReference type="InterPro" id="IPR017441">
    <property type="entry name" value="Protein_kinase_ATP_BS"/>
</dbReference>
<accession>A0A0D3K5V9</accession>
<evidence type="ECO:0000313" key="11">
    <source>
        <dbReference type="Proteomes" id="UP000013827"/>
    </source>
</evidence>
<dbReference type="Gene3D" id="1.10.510.10">
    <property type="entry name" value="Transferase(Phosphotransferase) domain 1"/>
    <property type="match status" value="1"/>
</dbReference>
<dbReference type="PaxDb" id="2903-EOD31144"/>
<dbReference type="PROSITE" id="PS00107">
    <property type="entry name" value="PROTEIN_KINASE_ATP"/>
    <property type="match status" value="1"/>
</dbReference>
<evidence type="ECO:0000259" key="9">
    <source>
        <dbReference type="PROSITE" id="PS50011"/>
    </source>
</evidence>
<feature type="compositionally biased region" description="Low complexity" evidence="8">
    <location>
        <begin position="384"/>
        <end position="401"/>
    </location>
</feature>
<dbReference type="SMART" id="SM00220">
    <property type="entry name" value="S_TKc"/>
    <property type="match status" value="1"/>
</dbReference>
<keyword evidence="2" id="KW-0723">Serine/threonine-protein kinase</keyword>
<dbReference type="EC" id="2.7.11.1" evidence="1"/>
<evidence type="ECO:0000256" key="8">
    <source>
        <dbReference type="SAM" id="MobiDB-lite"/>
    </source>
</evidence>
<reference evidence="10" key="2">
    <citation type="submission" date="2024-10" db="UniProtKB">
        <authorList>
            <consortium name="EnsemblProtists"/>
        </authorList>
    </citation>
    <scope>IDENTIFICATION</scope>
</reference>
<dbReference type="HOGENOM" id="CLU_543422_0_0_1"/>
<dbReference type="RefSeq" id="XP_005783573.1">
    <property type="nucleotide sequence ID" value="XM_005783516.1"/>
</dbReference>
<proteinExistence type="predicted"/>
<keyword evidence="11" id="KW-1185">Reference proteome</keyword>
<sequence>MLNRSFHAACGGPTRGHNTSPRDGSVYRASQSSEANTSLLLREATTSISAPAELAVIRLLQGSARSPEDLLFTAHDLLRLGLLTGDTVRALCLSLGLSDEPLAAMLGSHAAAGADPKHTALIAAPSSRLASEFVLLRKLGHGAMGSVFLARHRLDGAQYAVKIVPFFARPSQPAHALAQEAERVLREVQALSRLNHRNVCRYYNAWADPSLQSCGCSGSTTDGWGGDSSSGSAWVRGGGASSSGGRAIGGGVLGSPAPALWSYRKALLIQMELCARPPPLASPPSRRVATRRCAAARLIAYELFHPFGSAMERAKHFGQLRQGQVPREFAARRPRLARLVARLLSLAPEARPLCGAVLSELLEMRAEGKIDARAGPMRAQRVPATAQARARSSSADSDSTSEQMLSPLLPPTAAERVSPLLSPAATPLLPPAKLSRLRTPLAPQLVERADSEQPFFLSPAAAPPPPLPGGSAAAGEERVDVARLRVEMQILADELRRSELPA</sequence>
<dbReference type="PANTHER" id="PTHR11042:SF160">
    <property type="entry name" value="EUKARYOTIC TRANSLATION INITIATION FACTOR 2-ALPHA KINASE 1"/>
    <property type="match status" value="1"/>
</dbReference>
<dbReference type="Pfam" id="PF00069">
    <property type="entry name" value="Pkinase"/>
    <property type="match status" value="1"/>
</dbReference>
<feature type="region of interest" description="Disordered" evidence="8">
    <location>
        <begin position="1"/>
        <end position="26"/>
    </location>
</feature>
<dbReference type="eggNOG" id="KOG1035">
    <property type="taxonomic scope" value="Eukaryota"/>
</dbReference>
<feature type="region of interest" description="Disordered" evidence="8">
    <location>
        <begin position="373"/>
        <end position="406"/>
    </location>
</feature>
<dbReference type="InterPro" id="IPR000719">
    <property type="entry name" value="Prot_kinase_dom"/>
</dbReference>
<dbReference type="InterPro" id="IPR050339">
    <property type="entry name" value="CC_SR_Kinase"/>
</dbReference>
<keyword evidence="4 7" id="KW-0547">Nucleotide-binding</keyword>
<protein>
    <recommendedName>
        <fullName evidence="1">non-specific serine/threonine protein kinase</fullName>
        <ecNumber evidence="1">2.7.11.1</ecNumber>
    </recommendedName>
</protein>
<dbReference type="AlphaFoldDB" id="A0A0D3K5V9"/>
<keyword evidence="3" id="KW-0808">Transferase</keyword>
<name>A0A0D3K5V9_EMIH1</name>
<dbReference type="Proteomes" id="UP000013827">
    <property type="component" value="Unassembled WGS sequence"/>
</dbReference>
<keyword evidence="6 7" id="KW-0067">ATP-binding</keyword>
<dbReference type="GO" id="GO:0005737">
    <property type="term" value="C:cytoplasm"/>
    <property type="evidence" value="ECO:0007669"/>
    <property type="project" value="TreeGrafter"/>
</dbReference>
<dbReference type="PANTHER" id="PTHR11042">
    <property type="entry name" value="EUKARYOTIC TRANSLATION INITIATION FACTOR 2-ALPHA KINASE EIF2-ALPHA KINASE -RELATED"/>
    <property type="match status" value="1"/>
</dbReference>
<evidence type="ECO:0000256" key="5">
    <source>
        <dbReference type="ARBA" id="ARBA00022777"/>
    </source>
</evidence>
<dbReference type="STRING" id="2903.R1FD06"/>
<feature type="domain" description="Protein kinase" evidence="9">
    <location>
        <begin position="133"/>
        <end position="502"/>
    </location>
</feature>
<evidence type="ECO:0000256" key="4">
    <source>
        <dbReference type="ARBA" id="ARBA00022741"/>
    </source>
</evidence>
<feature type="binding site" evidence="7">
    <location>
        <position position="162"/>
    </location>
    <ligand>
        <name>ATP</name>
        <dbReference type="ChEBI" id="CHEBI:30616"/>
    </ligand>
</feature>
<evidence type="ECO:0000256" key="2">
    <source>
        <dbReference type="ARBA" id="ARBA00022527"/>
    </source>
</evidence>
<dbReference type="GO" id="GO:0005634">
    <property type="term" value="C:nucleus"/>
    <property type="evidence" value="ECO:0007669"/>
    <property type="project" value="TreeGrafter"/>
</dbReference>
<dbReference type="GeneID" id="17276417"/>
<dbReference type="KEGG" id="ehx:EMIHUDRAFT_203281"/>
<feature type="region of interest" description="Disordered" evidence="8">
    <location>
        <begin position="456"/>
        <end position="475"/>
    </location>
</feature>